<reference evidence="3" key="2">
    <citation type="submission" date="2015-01" db="EMBL/GenBank/DDBJ databases">
        <title>Evolutionary Origins and Diversification of the Mycorrhizal Mutualists.</title>
        <authorList>
            <consortium name="DOE Joint Genome Institute"/>
            <consortium name="Mycorrhizal Genomics Consortium"/>
            <person name="Kohler A."/>
            <person name="Kuo A."/>
            <person name="Nagy L.G."/>
            <person name="Floudas D."/>
            <person name="Copeland A."/>
            <person name="Barry K.W."/>
            <person name="Cichocki N."/>
            <person name="Veneault-Fourrey C."/>
            <person name="LaButti K."/>
            <person name="Lindquist E.A."/>
            <person name="Lipzen A."/>
            <person name="Lundell T."/>
            <person name="Morin E."/>
            <person name="Murat C."/>
            <person name="Riley R."/>
            <person name="Ohm R."/>
            <person name="Sun H."/>
            <person name="Tunlid A."/>
            <person name="Henrissat B."/>
            <person name="Grigoriev I.V."/>
            <person name="Hibbett D.S."/>
            <person name="Martin F."/>
        </authorList>
    </citation>
    <scope>NUCLEOTIDE SEQUENCE [LARGE SCALE GENOMIC DNA]</scope>
    <source>
        <strain evidence="3">LaAM-08-1</strain>
    </source>
</reference>
<dbReference type="HOGENOM" id="CLU_033662_0_0_1"/>
<evidence type="ECO:0008006" key="4">
    <source>
        <dbReference type="Google" id="ProtNLM"/>
    </source>
</evidence>
<dbReference type="OrthoDB" id="1046782at2759"/>
<dbReference type="EMBL" id="KN838568">
    <property type="protein sequence ID" value="KIK04574.1"/>
    <property type="molecule type" value="Genomic_DNA"/>
</dbReference>
<keyword evidence="3" id="KW-1185">Reference proteome</keyword>
<protein>
    <recommendedName>
        <fullName evidence="4">PLC-like phosphodiesterase</fullName>
    </recommendedName>
</protein>
<organism evidence="2 3">
    <name type="scientific">Laccaria amethystina LaAM-08-1</name>
    <dbReference type="NCBI Taxonomy" id="1095629"/>
    <lineage>
        <taxon>Eukaryota</taxon>
        <taxon>Fungi</taxon>
        <taxon>Dikarya</taxon>
        <taxon>Basidiomycota</taxon>
        <taxon>Agaricomycotina</taxon>
        <taxon>Agaricomycetes</taxon>
        <taxon>Agaricomycetidae</taxon>
        <taxon>Agaricales</taxon>
        <taxon>Agaricineae</taxon>
        <taxon>Hydnangiaceae</taxon>
        <taxon>Laccaria</taxon>
    </lineage>
</organism>
<dbReference type="InterPro" id="IPR017946">
    <property type="entry name" value="PLC-like_Pdiesterase_TIM-brl"/>
</dbReference>
<proteinExistence type="predicted"/>
<dbReference type="Proteomes" id="UP000054477">
    <property type="component" value="Unassembled WGS sequence"/>
</dbReference>
<dbReference type="GO" id="GO:0006629">
    <property type="term" value="P:lipid metabolic process"/>
    <property type="evidence" value="ECO:0007669"/>
    <property type="project" value="InterPro"/>
</dbReference>
<dbReference type="SUPFAM" id="SSF51695">
    <property type="entry name" value="PLC-like phosphodiesterases"/>
    <property type="match status" value="1"/>
</dbReference>
<name>A0A0C9XSD5_9AGAR</name>
<dbReference type="GO" id="GO:0008081">
    <property type="term" value="F:phosphoric diester hydrolase activity"/>
    <property type="evidence" value="ECO:0007669"/>
    <property type="project" value="InterPro"/>
</dbReference>
<dbReference type="STRING" id="1095629.A0A0C9XSD5"/>
<accession>A0A0C9XSD5</accession>
<evidence type="ECO:0000313" key="3">
    <source>
        <dbReference type="Proteomes" id="UP000054477"/>
    </source>
</evidence>
<sequence length="393" mass="43557">MLLHLNLCALFLALSPLASIAAPPSYDHPSQTVLSQAASSDILLRGLPILGPDNGCSKTLKTCDWMAKIPDNTPLVRMNLPGAHDTATWNYSDTTSYTRYPGPLPPADLLRCQERPLLQSLNDGIRVFDLRSIYDPSSDTIGFYHSLALSAATTTMTDVFFGLYQWLNEHPTEAVLLSINHEGGRFSAKIQEMMYDIINSDAEKKYWVQTSGSLGTLGQARGKLTLLQRFTFDLLPTYKTKRIGIQLDLSDRSKAFEWACNPPKVFELVYNADKGLTAFIQSYYASSHPLTPTPPQYIEEKFGVTTANLGNATLFNPDQLYISFASAPAMIVLRWLRVDMSPRMFALGNGTDTPGMNQKLLPWLKARKGSRFGVIMLDFYDAVPGLVEAVIGL</sequence>
<feature type="chain" id="PRO_5002206417" description="PLC-like phosphodiesterase" evidence="1">
    <location>
        <begin position="22"/>
        <end position="393"/>
    </location>
</feature>
<gene>
    <name evidence="2" type="ORF">K443DRAFT_4546</name>
</gene>
<reference evidence="2 3" key="1">
    <citation type="submission" date="2014-04" db="EMBL/GenBank/DDBJ databases">
        <authorList>
            <consortium name="DOE Joint Genome Institute"/>
            <person name="Kuo A."/>
            <person name="Kohler A."/>
            <person name="Nagy L.G."/>
            <person name="Floudas D."/>
            <person name="Copeland A."/>
            <person name="Barry K.W."/>
            <person name="Cichocki N."/>
            <person name="Veneault-Fourrey C."/>
            <person name="LaButti K."/>
            <person name="Lindquist E.A."/>
            <person name="Lipzen A."/>
            <person name="Lundell T."/>
            <person name="Morin E."/>
            <person name="Murat C."/>
            <person name="Sun H."/>
            <person name="Tunlid A."/>
            <person name="Henrissat B."/>
            <person name="Grigoriev I.V."/>
            <person name="Hibbett D.S."/>
            <person name="Martin F."/>
            <person name="Nordberg H.P."/>
            <person name="Cantor M.N."/>
            <person name="Hua S.X."/>
        </authorList>
    </citation>
    <scope>NUCLEOTIDE SEQUENCE [LARGE SCALE GENOMIC DNA]</scope>
    <source>
        <strain evidence="2 3">LaAM-08-1</strain>
    </source>
</reference>
<evidence type="ECO:0000256" key="1">
    <source>
        <dbReference type="SAM" id="SignalP"/>
    </source>
</evidence>
<dbReference type="InterPro" id="IPR051057">
    <property type="entry name" value="PI-PLC_domain"/>
</dbReference>
<dbReference type="PANTHER" id="PTHR13593:SF116">
    <property type="entry name" value="PLC-LIKE PHOSPHODIESTERASE"/>
    <property type="match status" value="1"/>
</dbReference>
<dbReference type="AlphaFoldDB" id="A0A0C9XSD5"/>
<feature type="signal peptide" evidence="1">
    <location>
        <begin position="1"/>
        <end position="21"/>
    </location>
</feature>
<keyword evidence="1" id="KW-0732">Signal</keyword>
<dbReference type="Gene3D" id="3.20.20.190">
    <property type="entry name" value="Phosphatidylinositol (PI) phosphodiesterase"/>
    <property type="match status" value="1"/>
</dbReference>
<dbReference type="PANTHER" id="PTHR13593">
    <property type="match status" value="1"/>
</dbReference>
<evidence type="ECO:0000313" key="2">
    <source>
        <dbReference type="EMBL" id="KIK04574.1"/>
    </source>
</evidence>